<comment type="caution">
    <text evidence="5">The sequence shown here is derived from an EMBL/GenBank/DDBJ whole genome shotgun (WGS) entry which is preliminary data.</text>
</comment>
<feature type="domain" description="CusB-like beta-barrel" evidence="3">
    <location>
        <begin position="230"/>
        <end position="299"/>
    </location>
</feature>
<evidence type="ECO:0000259" key="4">
    <source>
        <dbReference type="Pfam" id="PF25973"/>
    </source>
</evidence>
<organism evidence="5">
    <name type="scientific">Leptospirillum ferriphilum</name>
    <dbReference type="NCBI Taxonomy" id="178606"/>
    <lineage>
        <taxon>Bacteria</taxon>
        <taxon>Pseudomonadati</taxon>
        <taxon>Nitrospirota</taxon>
        <taxon>Nitrospiria</taxon>
        <taxon>Nitrospirales</taxon>
        <taxon>Nitrospiraceae</taxon>
        <taxon>Leptospirillum</taxon>
    </lineage>
</organism>
<keyword evidence="2" id="KW-0813">Transport</keyword>
<dbReference type="GO" id="GO:0015679">
    <property type="term" value="P:plasma membrane copper ion transport"/>
    <property type="evidence" value="ECO:0007669"/>
    <property type="project" value="TreeGrafter"/>
</dbReference>
<dbReference type="InterPro" id="IPR058647">
    <property type="entry name" value="BSH_CzcB-like"/>
</dbReference>
<protein>
    <submittedName>
        <fullName evidence="5">Efflux RND transporter periplasmic adaptor subunit</fullName>
    </submittedName>
</protein>
<dbReference type="FunFam" id="2.40.30.170:FF:000010">
    <property type="entry name" value="Efflux RND transporter periplasmic adaptor subunit"/>
    <property type="match status" value="1"/>
</dbReference>
<name>A0A7C3LTD2_9BACT</name>
<evidence type="ECO:0000259" key="3">
    <source>
        <dbReference type="Pfam" id="PF25954"/>
    </source>
</evidence>
<accession>A0A7C3LTD2</accession>
<feature type="domain" description="CzcB-like barrel-sandwich hybrid" evidence="4">
    <location>
        <begin position="100"/>
        <end position="223"/>
    </location>
</feature>
<dbReference type="SUPFAM" id="SSF111369">
    <property type="entry name" value="HlyD-like secretion proteins"/>
    <property type="match status" value="1"/>
</dbReference>
<dbReference type="InterPro" id="IPR058792">
    <property type="entry name" value="Beta-barrel_RND_2"/>
</dbReference>
<dbReference type="PANTHER" id="PTHR30097:SF4">
    <property type="entry name" value="SLR6042 PROTEIN"/>
    <property type="match status" value="1"/>
</dbReference>
<dbReference type="Gene3D" id="2.40.30.170">
    <property type="match status" value="1"/>
</dbReference>
<dbReference type="AlphaFoldDB" id="A0A7C3LTD2"/>
<sequence>MKGLLMFFWQQRRLSAYLGGLAIYLLFVPNVSWSSPGATDPGLSGQVVTLSPQVVKTLGIASHVYGPKHGNHLIHISGTVALIDDRVSYVTVRSLGTSNQIFGRVQKVYADTGDHVSKRQILATVFSPDYIEAQQEYLQSVKLVSISGKDLSSQKLSRRIIQAAVMKLTNLGVLKEEIDRLEKTGHISRYLKIRSDLDGYVLVKKAIAGQTVYSGDRLFTIGNMDWVRVDGQIYQQDMSGVRVGDRMEIRIPESNLRMWGHITYISPTADPKTRTVLVRGIFENRHLLLRPGMFVSVYLHVPYRGQHLWVPREAVFLEKGRSVLFVEEDGGKYRMVGVSAGHSEEGLVPVHDHLPSSVRIVDKNGFWLKAQFEKMTNHPTSDR</sequence>
<dbReference type="Gene3D" id="2.40.420.20">
    <property type="match status" value="1"/>
</dbReference>
<dbReference type="EMBL" id="DTMM01000169">
    <property type="protein sequence ID" value="HFT93886.1"/>
    <property type="molecule type" value="Genomic_DNA"/>
</dbReference>
<proteinExistence type="inferred from homology"/>
<dbReference type="PANTHER" id="PTHR30097">
    <property type="entry name" value="CATION EFFLUX SYSTEM PROTEIN CUSB"/>
    <property type="match status" value="1"/>
</dbReference>
<dbReference type="GO" id="GO:0030313">
    <property type="term" value="C:cell envelope"/>
    <property type="evidence" value="ECO:0007669"/>
    <property type="project" value="TreeGrafter"/>
</dbReference>
<dbReference type="InterPro" id="IPR051909">
    <property type="entry name" value="MFP_Cation_Efflux"/>
</dbReference>
<reference evidence="5" key="1">
    <citation type="journal article" date="2020" name="mSystems">
        <title>Genome- and Community-Level Interaction Insights into Carbon Utilization and Element Cycling Functions of Hydrothermarchaeota in Hydrothermal Sediment.</title>
        <authorList>
            <person name="Zhou Z."/>
            <person name="Liu Y."/>
            <person name="Xu W."/>
            <person name="Pan J."/>
            <person name="Luo Z.H."/>
            <person name="Li M."/>
        </authorList>
    </citation>
    <scope>NUCLEOTIDE SEQUENCE [LARGE SCALE GENOMIC DNA]</scope>
    <source>
        <strain evidence="5">SpSt-902</strain>
    </source>
</reference>
<evidence type="ECO:0000256" key="2">
    <source>
        <dbReference type="ARBA" id="ARBA00022448"/>
    </source>
</evidence>
<dbReference type="GO" id="GO:0060003">
    <property type="term" value="P:copper ion export"/>
    <property type="evidence" value="ECO:0007669"/>
    <property type="project" value="TreeGrafter"/>
</dbReference>
<gene>
    <name evidence="5" type="ORF">ENX03_08140</name>
</gene>
<evidence type="ECO:0000256" key="1">
    <source>
        <dbReference type="ARBA" id="ARBA00009477"/>
    </source>
</evidence>
<evidence type="ECO:0000313" key="5">
    <source>
        <dbReference type="EMBL" id="HFT93886.1"/>
    </source>
</evidence>
<dbReference type="Pfam" id="PF25954">
    <property type="entry name" value="Beta-barrel_RND_2"/>
    <property type="match status" value="1"/>
</dbReference>
<comment type="similarity">
    <text evidence="1">Belongs to the membrane fusion protein (MFP) (TC 8.A.1) family.</text>
</comment>
<dbReference type="Pfam" id="PF25973">
    <property type="entry name" value="BSH_CzcB"/>
    <property type="match status" value="1"/>
</dbReference>